<accession>T1BWA3</accession>
<comment type="caution">
    <text evidence="1">The sequence shown here is derived from an EMBL/GenBank/DDBJ whole genome shotgun (WGS) entry which is preliminary data.</text>
</comment>
<evidence type="ECO:0000313" key="1">
    <source>
        <dbReference type="EMBL" id="EQD58160.1"/>
    </source>
</evidence>
<dbReference type="EMBL" id="AUZZ01003021">
    <property type="protein sequence ID" value="EQD58160.1"/>
    <property type="molecule type" value="Genomic_DNA"/>
</dbReference>
<name>T1BWA3_9ZZZZ</name>
<dbReference type="AlphaFoldDB" id="T1BWA3"/>
<reference evidence="1" key="1">
    <citation type="submission" date="2013-08" db="EMBL/GenBank/DDBJ databases">
        <authorList>
            <person name="Mendez C."/>
            <person name="Richter M."/>
            <person name="Ferrer M."/>
            <person name="Sanchez J."/>
        </authorList>
    </citation>
    <scope>NUCLEOTIDE SEQUENCE</scope>
</reference>
<sequence length="81" mass="8784">LKHGDDHSDAVHLAQLMRPGLLPEGYIYPREQRATRDLLRRRGIGPGGEAMPGTEGLSCMRRALHDAAPCLSAHSCRVAIG</sequence>
<proteinExistence type="predicted"/>
<reference evidence="1" key="2">
    <citation type="journal article" date="2014" name="ISME J.">
        <title>Microbial stratification in low pH oxic and suboxic macroscopic growths along an acid mine drainage.</title>
        <authorList>
            <person name="Mendez-Garcia C."/>
            <person name="Mesa V."/>
            <person name="Sprenger R.R."/>
            <person name="Richter M."/>
            <person name="Diez M.S."/>
            <person name="Solano J."/>
            <person name="Bargiela R."/>
            <person name="Golyshina O.V."/>
            <person name="Manteca A."/>
            <person name="Ramos J.L."/>
            <person name="Gallego J.R."/>
            <person name="Llorente I."/>
            <person name="Martins Dos Santos V.A."/>
            <person name="Jensen O.N."/>
            <person name="Pelaez A.I."/>
            <person name="Sanchez J."/>
            <person name="Ferrer M."/>
        </authorList>
    </citation>
    <scope>NUCLEOTIDE SEQUENCE</scope>
</reference>
<feature type="non-terminal residue" evidence="1">
    <location>
        <position position="1"/>
    </location>
</feature>
<protein>
    <submittedName>
        <fullName evidence="1">ISGsu4, transposase</fullName>
    </submittedName>
</protein>
<organism evidence="1">
    <name type="scientific">mine drainage metagenome</name>
    <dbReference type="NCBI Taxonomy" id="410659"/>
    <lineage>
        <taxon>unclassified sequences</taxon>
        <taxon>metagenomes</taxon>
        <taxon>ecological metagenomes</taxon>
    </lineage>
</organism>
<gene>
    <name evidence="1" type="ORF">B2A_04489</name>
</gene>